<protein>
    <submittedName>
        <fullName evidence="2">Uncharacterized protein</fullName>
    </submittedName>
</protein>
<organism evidence="2 3">
    <name type="scientific">Allacma fusca</name>
    <dbReference type="NCBI Taxonomy" id="39272"/>
    <lineage>
        <taxon>Eukaryota</taxon>
        <taxon>Metazoa</taxon>
        <taxon>Ecdysozoa</taxon>
        <taxon>Arthropoda</taxon>
        <taxon>Hexapoda</taxon>
        <taxon>Collembola</taxon>
        <taxon>Symphypleona</taxon>
        <taxon>Sminthuridae</taxon>
        <taxon>Allacma</taxon>
    </lineage>
</organism>
<name>A0A8J2PRU9_9HEXA</name>
<accession>A0A8J2PRU9</accession>
<dbReference type="Proteomes" id="UP000708208">
    <property type="component" value="Unassembled WGS sequence"/>
</dbReference>
<sequence>KIKAAVEKDLEELQSALRLDRNSKATLIIKETVFNKNVPKSSFESAPVSSVATIVDSNQIEVNGDSCEYEDSNHLSSDSNLGCQSSTSDESMKLNNGNNWTQESPLPPGSSSLCKNAVADTH</sequence>
<comment type="caution">
    <text evidence="2">The sequence shown here is derived from an EMBL/GenBank/DDBJ whole genome shotgun (WGS) entry which is preliminary data.</text>
</comment>
<proteinExistence type="predicted"/>
<feature type="region of interest" description="Disordered" evidence="1">
    <location>
        <begin position="65"/>
        <end position="122"/>
    </location>
</feature>
<evidence type="ECO:0000256" key="1">
    <source>
        <dbReference type="SAM" id="MobiDB-lite"/>
    </source>
</evidence>
<evidence type="ECO:0000313" key="3">
    <source>
        <dbReference type="Proteomes" id="UP000708208"/>
    </source>
</evidence>
<dbReference type="AlphaFoldDB" id="A0A8J2PRU9"/>
<evidence type="ECO:0000313" key="2">
    <source>
        <dbReference type="EMBL" id="CAG7831284.1"/>
    </source>
</evidence>
<gene>
    <name evidence="2" type="ORF">AFUS01_LOCUS41036</name>
</gene>
<dbReference type="EMBL" id="CAJVCH010559761">
    <property type="protein sequence ID" value="CAG7831284.1"/>
    <property type="molecule type" value="Genomic_DNA"/>
</dbReference>
<keyword evidence="3" id="KW-1185">Reference proteome</keyword>
<feature type="non-terminal residue" evidence="2">
    <location>
        <position position="1"/>
    </location>
</feature>
<reference evidence="2" key="1">
    <citation type="submission" date="2021-06" db="EMBL/GenBank/DDBJ databases">
        <authorList>
            <person name="Hodson N. C."/>
            <person name="Mongue J. A."/>
            <person name="Jaron S. K."/>
        </authorList>
    </citation>
    <scope>NUCLEOTIDE SEQUENCE</scope>
</reference>
<feature type="compositionally biased region" description="Polar residues" evidence="1">
    <location>
        <begin position="74"/>
        <end position="114"/>
    </location>
</feature>